<dbReference type="Proteomes" id="UP000007266">
    <property type="component" value="Linkage group 3"/>
</dbReference>
<reference evidence="2 3" key="2">
    <citation type="journal article" date="2010" name="Nucleic Acids Res.">
        <title>BeetleBase in 2010: revisions to provide comprehensive genomic information for Tribolium castaneum.</title>
        <authorList>
            <person name="Kim H.S."/>
            <person name="Murphy T."/>
            <person name="Xia J."/>
            <person name="Caragea D."/>
            <person name="Park Y."/>
            <person name="Beeman R.W."/>
            <person name="Lorenzen M.D."/>
            <person name="Butcher S."/>
            <person name="Manak J.R."/>
            <person name="Brown S.J."/>
        </authorList>
    </citation>
    <scope>GENOME REANNOTATION</scope>
    <source>
        <strain evidence="2 3">Georgia GA2</strain>
    </source>
</reference>
<accession>A0A139WLN7</accession>
<keyword evidence="3" id="KW-1185">Reference proteome</keyword>
<dbReference type="InParanoid" id="A0A139WLN7"/>
<dbReference type="EMBL" id="KQ971321">
    <property type="protein sequence ID" value="KYB28741.1"/>
    <property type="molecule type" value="Genomic_DNA"/>
</dbReference>
<gene>
    <name evidence="2" type="primary">AUGUSTUS-3.0.2_32440</name>
    <name evidence="2" type="ORF">TcasGA2_TC032440</name>
</gene>
<evidence type="ECO:0000256" key="1">
    <source>
        <dbReference type="SAM" id="MobiDB-lite"/>
    </source>
</evidence>
<name>A0A139WLN7_TRICA</name>
<evidence type="ECO:0000313" key="3">
    <source>
        <dbReference type="Proteomes" id="UP000007266"/>
    </source>
</evidence>
<evidence type="ECO:0000313" key="2">
    <source>
        <dbReference type="EMBL" id="KYB28741.1"/>
    </source>
</evidence>
<proteinExistence type="predicted"/>
<sequence>MRIVNMATRTNRDDSVTIPGAEPNSGTPFYPLHISRQYYCSAPPLCPVITA</sequence>
<feature type="region of interest" description="Disordered" evidence="1">
    <location>
        <begin position="1"/>
        <end position="22"/>
    </location>
</feature>
<reference evidence="2 3" key="1">
    <citation type="journal article" date="2008" name="Nature">
        <title>The genome of the model beetle and pest Tribolium castaneum.</title>
        <authorList>
            <consortium name="Tribolium Genome Sequencing Consortium"/>
            <person name="Richards S."/>
            <person name="Gibbs R.A."/>
            <person name="Weinstock G.M."/>
            <person name="Brown S.J."/>
            <person name="Denell R."/>
            <person name="Beeman R.W."/>
            <person name="Gibbs R."/>
            <person name="Beeman R.W."/>
            <person name="Brown S.J."/>
            <person name="Bucher G."/>
            <person name="Friedrich M."/>
            <person name="Grimmelikhuijzen C.J."/>
            <person name="Klingler M."/>
            <person name="Lorenzen M."/>
            <person name="Richards S."/>
            <person name="Roth S."/>
            <person name="Schroder R."/>
            <person name="Tautz D."/>
            <person name="Zdobnov E.M."/>
            <person name="Muzny D."/>
            <person name="Gibbs R.A."/>
            <person name="Weinstock G.M."/>
            <person name="Attaway T."/>
            <person name="Bell S."/>
            <person name="Buhay C.J."/>
            <person name="Chandrabose M.N."/>
            <person name="Chavez D."/>
            <person name="Clerk-Blankenburg K.P."/>
            <person name="Cree A."/>
            <person name="Dao M."/>
            <person name="Davis C."/>
            <person name="Chacko J."/>
            <person name="Dinh H."/>
            <person name="Dugan-Rocha S."/>
            <person name="Fowler G."/>
            <person name="Garner T.T."/>
            <person name="Garnes J."/>
            <person name="Gnirke A."/>
            <person name="Hawes A."/>
            <person name="Hernandez J."/>
            <person name="Hines S."/>
            <person name="Holder M."/>
            <person name="Hume J."/>
            <person name="Jhangiani S.N."/>
            <person name="Joshi V."/>
            <person name="Khan Z.M."/>
            <person name="Jackson L."/>
            <person name="Kovar C."/>
            <person name="Kowis A."/>
            <person name="Lee S."/>
            <person name="Lewis L.R."/>
            <person name="Margolis J."/>
            <person name="Morgan M."/>
            <person name="Nazareth L.V."/>
            <person name="Nguyen N."/>
            <person name="Okwuonu G."/>
            <person name="Parker D."/>
            <person name="Richards S."/>
            <person name="Ruiz S.J."/>
            <person name="Santibanez J."/>
            <person name="Savard J."/>
            <person name="Scherer S.E."/>
            <person name="Schneider B."/>
            <person name="Sodergren E."/>
            <person name="Tautz D."/>
            <person name="Vattahil S."/>
            <person name="Villasana D."/>
            <person name="White C.S."/>
            <person name="Wright R."/>
            <person name="Park Y."/>
            <person name="Beeman R.W."/>
            <person name="Lord J."/>
            <person name="Oppert B."/>
            <person name="Lorenzen M."/>
            <person name="Brown S."/>
            <person name="Wang L."/>
            <person name="Savard J."/>
            <person name="Tautz D."/>
            <person name="Richards S."/>
            <person name="Weinstock G."/>
            <person name="Gibbs R.A."/>
            <person name="Liu Y."/>
            <person name="Worley K."/>
            <person name="Weinstock G."/>
            <person name="Elsik C.G."/>
            <person name="Reese J.T."/>
            <person name="Elhaik E."/>
            <person name="Landan G."/>
            <person name="Graur D."/>
            <person name="Arensburger P."/>
            <person name="Atkinson P."/>
            <person name="Beeman R.W."/>
            <person name="Beidler J."/>
            <person name="Brown S.J."/>
            <person name="Demuth J.P."/>
            <person name="Drury D.W."/>
            <person name="Du Y.Z."/>
            <person name="Fujiwara H."/>
            <person name="Lorenzen M."/>
            <person name="Maselli V."/>
            <person name="Osanai M."/>
            <person name="Park Y."/>
            <person name="Robertson H.M."/>
            <person name="Tu Z."/>
            <person name="Wang J.J."/>
            <person name="Wang S."/>
            <person name="Richards S."/>
            <person name="Song H."/>
            <person name="Zhang L."/>
            <person name="Sodergren E."/>
            <person name="Werner D."/>
            <person name="Stanke M."/>
            <person name="Morgenstern B."/>
            <person name="Solovyev V."/>
            <person name="Kosarev P."/>
            <person name="Brown G."/>
            <person name="Chen H.C."/>
            <person name="Ermolaeva O."/>
            <person name="Hlavina W."/>
            <person name="Kapustin Y."/>
            <person name="Kiryutin B."/>
            <person name="Kitts P."/>
            <person name="Maglott D."/>
            <person name="Pruitt K."/>
            <person name="Sapojnikov V."/>
            <person name="Souvorov A."/>
            <person name="Mackey A.J."/>
            <person name="Waterhouse R.M."/>
            <person name="Wyder S."/>
            <person name="Zdobnov E.M."/>
            <person name="Zdobnov E.M."/>
            <person name="Wyder S."/>
            <person name="Kriventseva E.V."/>
            <person name="Kadowaki T."/>
            <person name="Bork P."/>
            <person name="Aranda M."/>
            <person name="Bao R."/>
            <person name="Beermann A."/>
            <person name="Berns N."/>
            <person name="Bolognesi R."/>
            <person name="Bonneton F."/>
            <person name="Bopp D."/>
            <person name="Brown S.J."/>
            <person name="Bucher G."/>
            <person name="Butts T."/>
            <person name="Chaumot A."/>
            <person name="Denell R.E."/>
            <person name="Ferrier D.E."/>
            <person name="Friedrich M."/>
            <person name="Gordon C.M."/>
            <person name="Jindra M."/>
            <person name="Klingler M."/>
            <person name="Lan Q."/>
            <person name="Lattorff H.M."/>
            <person name="Laudet V."/>
            <person name="von Levetsow C."/>
            <person name="Liu Z."/>
            <person name="Lutz R."/>
            <person name="Lynch J.A."/>
            <person name="da Fonseca R.N."/>
            <person name="Posnien N."/>
            <person name="Reuter R."/>
            <person name="Roth S."/>
            <person name="Savard J."/>
            <person name="Schinko J.B."/>
            <person name="Schmitt C."/>
            <person name="Schoppmeier M."/>
            <person name="Schroder R."/>
            <person name="Shippy T.D."/>
            <person name="Simonnet F."/>
            <person name="Marques-Souza H."/>
            <person name="Tautz D."/>
            <person name="Tomoyasu Y."/>
            <person name="Trauner J."/>
            <person name="Van der Zee M."/>
            <person name="Vervoort M."/>
            <person name="Wittkopp N."/>
            <person name="Wimmer E.A."/>
            <person name="Yang X."/>
            <person name="Jones A.K."/>
            <person name="Sattelle D.B."/>
            <person name="Ebert P.R."/>
            <person name="Nelson D."/>
            <person name="Scott J.G."/>
            <person name="Beeman R.W."/>
            <person name="Muthukrishnan S."/>
            <person name="Kramer K.J."/>
            <person name="Arakane Y."/>
            <person name="Beeman R.W."/>
            <person name="Zhu Q."/>
            <person name="Hogenkamp D."/>
            <person name="Dixit R."/>
            <person name="Oppert B."/>
            <person name="Jiang H."/>
            <person name="Zou Z."/>
            <person name="Marshall J."/>
            <person name="Elpidina E."/>
            <person name="Vinokurov K."/>
            <person name="Oppert C."/>
            <person name="Zou Z."/>
            <person name="Evans J."/>
            <person name="Lu Z."/>
            <person name="Zhao P."/>
            <person name="Sumathipala N."/>
            <person name="Altincicek B."/>
            <person name="Vilcinskas A."/>
            <person name="Williams M."/>
            <person name="Hultmark D."/>
            <person name="Hetru C."/>
            <person name="Jiang H."/>
            <person name="Grimmelikhuijzen C.J."/>
            <person name="Hauser F."/>
            <person name="Cazzamali G."/>
            <person name="Williamson M."/>
            <person name="Park Y."/>
            <person name="Li B."/>
            <person name="Tanaka Y."/>
            <person name="Predel R."/>
            <person name="Neupert S."/>
            <person name="Schachtner J."/>
            <person name="Verleyen P."/>
            <person name="Raible F."/>
            <person name="Bork P."/>
            <person name="Friedrich M."/>
            <person name="Walden K.K."/>
            <person name="Robertson H.M."/>
            <person name="Angeli S."/>
            <person name="Foret S."/>
            <person name="Bucher G."/>
            <person name="Schuetz S."/>
            <person name="Maleszka R."/>
            <person name="Wimmer E.A."/>
            <person name="Beeman R.W."/>
            <person name="Lorenzen M."/>
            <person name="Tomoyasu Y."/>
            <person name="Miller S.C."/>
            <person name="Grossmann D."/>
            <person name="Bucher G."/>
        </authorList>
    </citation>
    <scope>NUCLEOTIDE SEQUENCE [LARGE SCALE GENOMIC DNA]</scope>
    <source>
        <strain evidence="2 3">Georgia GA2</strain>
    </source>
</reference>
<organism evidence="2 3">
    <name type="scientific">Tribolium castaneum</name>
    <name type="common">Red flour beetle</name>
    <dbReference type="NCBI Taxonomy" id="7070"/>
    <lineage>
        <taxon>Eukaryota</taxon>
        <taxon>Metazoa</taxon>
        <taxon>Ecdysozoa</taxon>
        <taxon>Arthropoda</taxon>
        <taxon>Hexapoda</taxon>
        <taxon>Insecta</taxon>
        <taxon>Pterygota</taxon>
        <taxon>Neoptera</taxon>
        <taxon>Endopterygota</taxon>
        <taxon>Coleoptera</taxon>
        <taxon>Polyphaga</taxon>
        <taxon>Cucujiformia</taxon>
        <taxon>Tenebrionidae</taxon>
        <taxon>Tenebrionidae incertae sedis</taxon>
        <taxon>Tribolium</taxon>
    </lineage>
</organism>
<protein>
    <submittedName>
        <fullName evidence="2">Uncharacterized protein</fullName>
    </submittedName>
</protein>
<dbReference type="AlphaFoldDB" id="A0A139WLN7"/>